<dbReference type="EMBL" id="BJNB01000015">
    <property type="protein sequence ID" value="GEB97707.1"/>
    <property type="molecule type" value="Genomic_DNA"/>
</dbReference>
<dbReference type="RefSeq" id="WP_075730366.1">
    <property type="nucleotide sequence ID" value="NZ_BJNB01000015.1"/>
</dbReference>
<accession>A0A1L7CNL5</accession>
<sequence length="400" mass="43515">MEDIINQLAQAGPDIEALRAARADARSNAQASFKALLEPENPGPFSYGERYAVAAFSAGVSQSSQAAEFYLDLLADETSPQVVDAVRRAIEHGVSSGPYKHGSFLVFSAADVGERLAAAFDWAHLLIFHPKDASPAAIGHLYSAGWAEDDTVSLSQLVAFLSFQLRVIHALSVLGGQSPSVPSASRVEGVTDPGWQVTDSVVNEEVVGPAGFVNHSLGWRPWVAPLSKEELTREQREALIQPQRIDSAYFRLLARDPAALKARTLTDFDIFYNTEGGLARADRELAATVVSRYNGCEYCASVHQARSVEEGGDRAAIDRLLFEGVEADLGSSKWDLIRRAALALMATPFAFGAKHVEELRAGGFDDQSILDLVYSASFFNWANRLMLTLGEAELPKRFRK</sequence>
<dbReference type="GO" id="GO:0051920">
    <property type="term" value="F:peroxiredoxin activity"/>
    <property type="evidence" value="ECO:0007669"/>
    <property type="project" value="InterPro"/>
</dbReference>
<keyword evidence="2" id="KW-0560">Oxidoreductase</keyword>
<dbReference type="InterPro" id="IPR023923">
    <property type="entry name" value="AhpD_Avi7169"/>
</dbReference>
<evidence type="ECO:0000313" key="3">
    <source>
        <dbReference type="EMBL" id="GEB97707.1"/>
    </source>
</evidence>
<name>A0A1L7CNL5_CORFL</name>
<dbReference type="SUPFAM" id="SSF69118">
    <property type="entry name" value="AhpD-like"/>
    <property type="match status" value="2"/>
</dbReference>
<evidence type="ECO:0000313" key="4">
    <source>
        <dbReference type="Proteomes" id="UP000185479"/>
    </source>
</evidence>
<dbReference type="InterPro" id="IPR004675">
    <property type="entry name" value="AhpD_core"/>
</dbReference>
<dbReference type="Gene3D" id="1.20.1290.10">
    <property type="entry name" value="AhpD-like"/>
    <property type="match status" value="2"/>
</dbReference>
<dbReference type="NCBIfam" id="TIGR04030">
    <property type="entry name" value="perox_Avi_7169"/>
    <property type="match status" value="1"/>
</dbReference>
<reference evidence="2 4" key="1">
    <citation type="submission" date="2014-08" db="EMBL/GenBank/DDBJ databases">
        <title>Complete genome sequence of Corynebacterium flavescens OJ8(T)(=DSM 20296(T)), isolated from cheese.</title>
        <authorList>
            <person name="Ruckert C."/>
            <person name="Albersmeier A."/>
            <person name="Winkler A."/>
            <person name="Kalinowski J."/>
        </authorList>
    </citation>
    <scope>NUCLEOTIDE SEQUENCE [LARGE SCALE GENOMIC DNA]</scope>
    <source>
        <strain evidence="2 4">OJ8</strain>
    </source>
</reference>
<protein>
    <submittedName>
        <fullName evidence="3">Alkyl hydroperoxide reductase AhpD</fullName>
    </submittedName>
    <submittedName>
        <fullName evidence="2">Alkylhydroperoxidase</fullName>
    </submittedName>
</protein>
<dbReference type="PANTHER" id="PTHR35446">
    <property type="entry name" value="SI:CH211-175M2.5"/>
    <property type="match status" value="1"/>
</dbReference>
<dbReference type="NCBIfam" id="TIGR04029">
    <property type="entry name" value="CMD_Avi_7170"/>
    <property type="match status" value="1"/>
</dbReference>
<dbReference type="EMBL" id="CP009246">
    <property type="protein sequence ID" value="APT87433.1"/>
    <property type="molecule type" value="Genomic_DNA"/>
</dbReference>
<evidence type="ECO:0000313" key="5">
    <source>
        <dbReference type="Proteomes" id="UP000315353"/>
    </source>
</evidence>
<dbReference type="OrthoDB" id="3667834at2"/>
<feature type="domain" description="Carboxymuconolactone decarboxylase-like" evidence="1">
    <location>
        <begin position="257"/>
        <end position="331"/>
    </location>
</feature>
<dbReference type="Pfam" id="PF02627">
    <property type="entry name" value="CMD"/>
    <property type="match status" value="1"/>
</dbReference>
<dbReference type="NCBIfam" id="TIGR00778">
    <property type="entry name" value="ahpD_dom"/>
    <property type="match status" value="1"/>
</dbReference>
<organism evidence="2 4">
    <name type="scientific">Corynebacterium flavescens</name>
    <dbReference type="NCBI Taxonomy" id="28028"/>
    <lineage>
        <taxon>Bacteria</taxon>
        <taxon>Bacillati</taxon>
        <taxon>Actinomycetota</taxon>
        <taxon>Actinomycetes</taxon>
        <taxon>Mycobacteriales</taxon>
        <taxon>Corynebacteriaceae</taxon>
        <taxon>Corynebacterium</taxon>
    </lineage>
</organism>
<keyword evidence="4" id="KW-1185">Reference proteome</keyword>
<evidence type="ECO:0000313" key="2">
    <source>
        <dbReference type="EMBL" id="APT87433.1"/>
    </source>
</evidence>
<dbReference type="KEGG" id="cfc:CFLV_09780"/>
<dbReference type="InterPro" id="IPR003779">
    <property type="entry name" value="CMD-like"/>
</dbReference>
<dbReference type="STRING" id="28028.CFLV_09780"/>
<evidence type="ECO:0000259" key="1">
    <source>
        <dbReference type="Pfam" id="PF02627"/>
    </source>
</evidence>
<dbReference type="AlphaFoldDB" id="A0A1L7CNL5"/>
<proteinExistence type="predicted"/>
<dbReference type="InterPro" id="IPR029032">
    <property type="entry name" value="AhpD-like"/>
</dbReference>
<dbReference type="GeneID" id="82880983"/>
<dbReference type="Proteomes" id="UP000185479">
    <property type="component" value="Chromosome"/>
</dbReference>
<reference evidence="3 5" key="2">
    <citation type="submission" date="2019-06" db="EMBL/GenBank/DDBJ databases">
        <title>Whole genome shotgun sequence of Corynebacterium flavescens NBRC 14136.</title>
        <authorList>
            <person name="Hosoyama A."/>
            <person name="Uohara A."/>
            <person name="Ohji S."/>
            <person name="Ichikawa N."/>
        </authorList>
    </citation>
    <scope>NUCLEOTIDE SEQUENCE [LARGE SCALE GENOMIC DNA]</scope>
    <source>
        <strain evidence="3 5">NBRC 14136</strain>
    </source>
</reference>
<dbReference type="NCBIfam" id="TIGR01926">
    <property type="entry name" value="peroxid_rel"/>
    <property type="match status" value="1"/>
</dbReference>
<dbReference type="Proteomes" id="UP000315353">
    <property type="component" value="Unassembled WGS sequence"/>
</dbReference>
<gene>
    <name evidence="3" type="ORF">CFL01nite_12020</name>
    <name evidence="2" type="ORF">CFLV_09780</name>
</gene>
<keyword evidence="2" id="KW-0575">Peroxidase</keyword>
<dbReference type="InterPro" id="IPR010195">
    <property type="entry name" value="Uncharacterised_peroxidase-rel"/>
</dbReference>
<dbReference type="PANTHER" id="PTHR35446:SF2">
    <property type="entry name" value="CARBOXYMUCONOLACTONE DECARBOXYLASE-LIKE DOMAIN-CONTAINING PROTEIN"/>
    <property type="match status" value="1"/>
</dbReference>
<dbReference type="InterPro" id="IPR023982">
    <property type="entry name" value="CHP04029_CMD-like"/>
</dbReference>